<accession>A0A401US04</accession>
<dbReference type="RefSeq" id="WP_125004962.1">
    <property type="nucleotide sequence ID" value="NZ_BHYK01000031.1"/>
</dbReference>
<reference evidence="1 2" key="1">
    <citation type="submission" date="2018-11" db="EMBL/GenBank/DDBJ databases">
        <title>Genome sequencing and assembly of Clostridium tagluense strain A121.</title>
        <authorList>
            <person name="Murakami T."/>
            <person name="Segawa T."/>
            <person name="Shcherbakova V.A."/>
            <person name="Mori H."/>
            <person name="Yoshimura Y."/>
        </authorList>
    </citation>
    <scope>NUCLEOTIDE SEQUENCE [LARGE SCALE GENOMIC DNA]</scope>
    <source>
        <strain evidence="1 2">A121</strain>
    </source>
</reference>
<dbReference type="EMBL" id="BHYK01000031">
    <property type="protein sequence ID" value="GCD12342.1"/>
    <property type="molecule type" value="Genomic_DNA"/>
</dbReference>
<dbReference type="AlphaFoldDB" id="A0A401US04"/>
<comment type="caution">
    <text evidence="1">The sequence shown here is derived from an EMBL/GenBank/DDBJ whole genome shotgun (WGS) entry which is preliminary data.</text>
</comment>
<evidence type="ECO:0000313" key="1">
    <source>
        <dbReference type="EMBL" id="GCD12342.1"/>
    </source>
</evidence>
<dbReference type="Pfam" id="PF08282">
    <property type="entry name" value="Hydrolase_3"/>
    <property type="match status" value="1"/>
</dbReference>
<sequence length="289" mass="33055">MIFASDLDSTLIYSSRHCTLINEEKLVPVDFYNNCNSSFITKSIQNKLEHINESMLFIPVTTRSTAQYMRMNYFYDVIRPKYAVVANGGIILKDGKELKTWSDISCSKIKAVVSISTMINLCSFFLESDFVKSYKTCEDLFIYSIMDEEKLANTFLKGEIAIDYFEVLRLFCSKHNYSLSKQGKKVYIVPNCINKYDPIKYIMELENINTFIAAGDSLLDYPMIEHSNYGIIPSHGELLKALPVKTLEDTVFITKTSGIFAGEEILDIVHGKFHEVHDVSQDKLHSYVV</sequence>
<dbReference type="InterPro" id="IPR036412">
    <property type="entry name" value="HAD-like_sf"/>
</dbReference>
<dbReference type="OrthoDB" id="1666512at2"/>
<dbReference type="InterPro" id="IPR023214">
    <property type="entry name" value="HAD_sf"/>
</dbReference>
<dbReference type="SUPFAM" id="SSF56784">
    <property type="entry name" value="HAD-like"/>
    <property type="match status" value="1"/>
</dbReference>
<evidence type="ECO:0008006" key="3">
    <source>
        <dbReference type="Google" id="ProtNLM"/>
    </source>
</evidence>
<dbReference type="Proteomes" id="UP000287872">
    <property type="component" value="Unassembled WGS sequence"/>
</dbReference>
<protein>
    <recommendedName>
        <fullName evidence="3">Haloacid dehalogenase</fullName>
    </recommendedName>
</protein>
<gene>
    <name evidence="1" type="ORF">Ctaglu_39650</name>
</gene>
<proteinExistence type="predicted"/>
<name>A0A401US04_9CLOT</name>
<organism evidence="1 2">
    <name type="scientific">Clostridium tagluense</name>
    <dbReference type="NCBI Taxonomy" id="360422"/>
    <lineage>
        <taxon>Bacteria</taxon>
        <taxon>Bacillati</taxon>
        <taxon>Bacillota</taxon>
        <taxon>Clostridia</taxon>
        <taxon>Eubacteriales</taxon>
        <taxon>Clostridiaceae</taxon>
        <taxon>Clostridium</taxon>
    </lineage>
</organism>
<evidence type="ECO:0000313" key="2">
    <source>
        <dbReference type="Proteomes" id="UP000287872"/>
    </source>
</evidence>
<dbReference type="PIRSF" id="PIRSF030802">
    <property type="entry name" value="UCP030802"/>
    <property type="match status" value="1"/>
</dbReference>
<dbReference type="Gene3D" id="3.40.50.1000">
    <property type="entry name" value="HAD superfamily/HAD-like"/>
    <property type="match status" value="2"/>
</dbReference>
<dbReference type="InterPro" id="IPR024197">
    <property type="entry name" value="TPP-like"/>
</dbReference>
<keyword evidence="2" id="KW-1185">Reference proteome</keyword>